<reference evidence="9" key="1">
    <citation type="submission" date="2015-02" db="EMBL/GenBank/DDBJ databases">
        <title>Description and complete genome sequence of the first cultured representative of the subdivision 5 of the Verrucomicrobia phylum.</title>
        <authorList>
            <person name="Spring S."/>
            <person name="Bunk B."/>
            <person name="Sproer C."/>
            <person name="Klenk H.-P."/>
        </authorList>
    </citation>
    <scope>NUCLEOTIDE SEQUENCE [LARGE SCALE GENOMIC DNA]</scope>
    <source>
        <strain evidence="9">L21-Fru-AB</strain>
    </source>
</reference>
<evidence type="ECO:0000256" key="5">
    <source>
        <dbReference type="ARBA" id="ARBA00022989"/>
    </source>
</evidence>
<evidence type="ECO:0000313" key="9">
    <source>
        <dbReference type="Proteomes" id="UP000035268"/>
    </source>
</evidence>
<dbReference type="PATRIC" id="fig|1609981.3.peg.1323"/>
<sequence length="258" mass="28667">MHPVFLQFGGVTIYWYGVMVALGFLASVVHWNLLGRREGRPPGFGAELAFWIMLGGILGGRLAYVFSNLHYFTAHPGEIARIDHGGLIFYGGLFGGLAASWLIAKARHESFLKLGDFIITALPLGHALGRVGCFLNGCCYGIPCRLPWAVRFPPDSHPDEVWPGQSLHPVQLYESGWNLALYGALLFVYLRGVRPGRVASLYFVFYGTGRFLFEFLRGDPRLRWQLLTVAQWTSLAVLAGGLILWWISSRKPKADAPS</sequence>
<protein>
    <recommendedName>
        <fullName evidence="7">Phosphatidylglycerol--prolipoprotein diacylglyceryl transferase</fullName>
        <ecNumber evidence="7">2.5.1.145</ecNumber>
    </recommendedName>
</protein>
<name>A0A0G3EDG7_9BACT</name>
<organism evidence="8 9">
    <name type="scientific">Kiritimatiella glycovorans</name>
    <dbReference type="NCBI Taxonomy" id="1307763"/>
    <lineage>
        <taxon>Bacteria</taxon>
        <taxon>Pseudomonadati</taxon>
        <taxon>Kiritimatiellota</taxon>
        <taxon>Kiritimatiellia</taxon>
        <taxon>Kiritimatiellales</taxon>
        <taxon>Kiritimatiellaceae</taxon>
        <taxon>Kiritimatiella</taxon>
    </lineage>
</organism>
<dbReference type="InterPro" id="IPR001640">
    <property type="entry name" value="Lgt"/>
</dbReference>
<evidence type="ECO:0000256" key="6">
    <source>
        <dbReference type="ARBA" id="ARBA00023136"/>
    </source>
</evidence>
<feature type="binding site" evidence="7">
    <location>
        <position position="130"/>
    </location>
    <ligand>
        <name>a 1,2-diacyl-sn-glycero-3-phospho-(1'-sn-glycerol)</name>
        <dbReference type="ChEBI" id="CHEBI:64716"/>
    </ligand>
</feature>
<keyword evidence="9" id="KW-1185">Reference proteome</keyword>
<reference evidence="8 9" key="2">
    <citation type="journal article" date="2016" name="ISME J.">
        <title>Characterization of the first cultured representative of Verrucomicrobia subdivision 5 indicates the proposal of a novel phylum.</title>
        <authorList>
            <person name="Spring S."/>
            <person name="Bunk B."/>
            <person name="Sproer C."/>
            <person name="Schumann P."/>
            <person name="Rohde M."/>
            <person name="Tindall B.J."/>
            <person name="Klenk H.P."/>
        </authorList>
    </citation>
    <scope>NUCLEOTIDE SEQUENCE [LARGE SCALE GENOMIC DNA]</scope>
    <source>
        <strain evidence="8 9">L21-Fru-AB</strain>
    </source>
</reference>
<comment type="pathway">
    <text evidence="7">Protein modification; lipoprotein biosynthesis (diacylglyceryl transfer).</text>
</comment>
<dbReference type="AlphaFoldDB" id="A0A0G3EDG7"/>
<keyword evidence="4 7" id="KW-0812">Transmembrane</keyword>
<dbReference type="PANTHER" id="PTHR30589">
    <property type="entry name" value="PROLIPOPROTEIN DIACYLGLYCERYL TRANSFERASE"/>
    <property type="match status" value="1"/>
</dbReference>
<feature type="transmembrane region" description="Helical" evidence="7">
    <location>
        <begin position="87"/>
        <end position="104"/>
    </location>
</feature>
<keyword evidence="5 7" id="KW-1133">Transmembrane helix</keyword>
<gene>
    <name evidence="7 8" type="primary">lgt</name>
    <name evidence="8" type="ORF">L21SP4_01273</name>
</gene>
<keyword evidence="8" id="KW-0328">Glycosyltransferase</keyword>
<evidence type="ECO:0000256" key="3">
    <source>
        <dbReference type="ARBA" id="ARBA00022679"/>
    </source>
</evidence>
<accession>A0A0G3EDG7</accession>
<comment type="catalytic activity">
    <reaction evidence="7">
        <text>L-cysteinyl-[prolipoprotein] + a 1,2-diacyl-sn-glycero-3-phospho-(1'-sn-glycerol) = an S-1,2-diacyl-sn-glyceryl-L-cysteinyl-[prolipoprotein] + sn-glycerol 1-phosphate + H(+)</text>
        <dbReference type="Rhea" id="RHEA:56712"/>
        <dbReference type="Rhea" id="RHEA-COMP:14679"/>
        <dbReference type="Rhea" id="RHEA-COMP:14680"/>
        <dbReference type="ChEBI" id="CHEBI:15378"/>
        <dbReference type="ChEBI" id="CHEBI:29950"/>
        <dbReference type="ChEBI" id="CHEBI:57685"/>
        <dbReference type="ChEBI" id="CHEBI:64716"/>
        <dbReference type="ChEBI" id="CHEBI:140658"/>
        <dbReference type="EC" id="2.5.1.145"/>
    </reaction>
</comment>
<dbReference type="EMBL" id="CP010904">
    <property type="protein sequence ID" value="AKJ64521.1"/>
    <property type="molecule type" value="Genomic_DNA"/>
</dbReference>
<feature type="transmembrane region" description="Helical" evidence="7">
    <location>
        <begin position="176"/>
        <end position="193"/>
    </location>
</feature>
<comment type="function">
    <text evidence="7">Catalyzes the transfer of the diacylglyceryl group from phosphatidylglycerol to the sulfhydryl group of the N-terminal cysteine of a prolipoprotein, the first step in the formation of mature lipoproteins.</text>
</comment>
<evidence type="ECO:0000256" key="4">
    <source>
        <dbReference type="ARBA" id="ARBA00022692"/>
    </source>
</evidence>
<feature type="transmembrane region" description="Helical" evidence="7">
    <location>
        <begin position="228"/>
        <end position="248"/>
    </location>
</feature>
<dbReference type="UniPathway" id="UPA00664"/>
<dbReference type="HAMAP" id="MF_01147">
    <property type="entry name" value="Lgt"/>
    <property type="match status" value="1"/>
</dbReference>
<dbReference type="KEGG" id="vbl:L21SP4_01273"/>
<evidence type="ECO:0000256" key="7">
    <source>
        <dbReference type="HAMAP-Rule" id="MF_01147"/>
    </source>
</evidence>
<feature type="transmembrane region" description="Helical" evidence="7">
    <location>
        <begin position="13"/>
        <end position="34"/>
    </location>
</feature>
<evidence type="ECO:0000256" key="1">
    <source>
        <dbReference type="ARBA" id="ARBA00007150"/>
    </source>
</evidence>
<feature type="transmembrane region" description="Helical" evidence="7">
    <location>
        <begin position="199"/>
        <end position="216"/>
    </location>
</feature>
<dbReference type="RefSeq" id="WP_052881850.1">
    <property type="nucleotide sequence ID" value="NZ_CP010904.1"/>
</dbReference>
<keyword evidence="2 7" id="KW-1003">Cell membrane</keyword>
<evidence type="ECO:0000313" key="8">
    <source>
        <dbReference type="EMBL" id="AKJ64521.1"/>
    </source>
</evidence>
<feature type="transmembrane region" description="Helical" evidence="7">
    <location>
        <begin position="46"/>
        <end position="67"/>
    </location>
</feature>
<dbReference type="PANTHER" id="PTHR30589:SF0">
    <property type="entry name" value="PHOSPHATIDYLGLYCEROL--PROLIPOPROTEIN DIACYLGLYCERYL TRANSFERASE"/>
    <property type="match status" value="1"/>
</dbReference>
<comment type="similarity">
    <text evidence="1 7">Belongs to the Lgt family.</text>
</comment>
<dbReference type="NCBIfam" id="TIGR00544">
    <property type="entry name" value="lgt"/>
    <property type="match status" value="1"/>
</dbReference>
<dbReference type="STRING" id="1307763.L21SP4_01273"/>
<evidence type="ECO:0000256" key="2">
    <source>
        <dbReference type="ARBA" id="ARBA00022475"/>
    </source>
</evidence>
<dbReference type="GO" id="GO:0042158">
    <property type="term" value="P:lipoprotein biosynthetic process"/>
    <property type="evidence" value="ECO:0007669"/>
    <property type="project" value="UniProtKB-UniRule"/>
</dbReference>
<dbReference type="Proteomes" id="UP000035268">
    <property type="component" value="Chromosome"/>
</dbReference>
<dbReference type="GO" id="GO:0005886">
    <property type="term" value="C:plasma membrane"/>
    <property type="evidence" value="ECO:0007669"/>
    <property type="project" value="UniProtKB-SubCell"/>
</dbReference>
<dbReference type="Pfam" id="PF01790">
    <property type="entry name" value="LGT"/>
    <property type="match status" value="1"/>
</dbReference>
<keyword evidence="3 7" id="KW-0808">Transferase</keyword>
<dbReference type="GO" id="GO:0008961">
    <property type="term" value="F:phosphatidylglycerol-prolipoprotein diacylglyceryl transferase activity"/>
    <property type="evidence" value="ECO:0007669"/>
    <property type="project" value="UniProtKB-UniRule"/>
</dbReference>
<proteinExistence type="inferred from homology"/>
<keyword evidence="8" id="KW-0449">Lipoprotein</keyword>
<dbReference type="EC" id="2.5.1.145" evidence="7"/>
<comment type="subcellular location">
    <subcellularLocation>
        <location evidence="7">Cell membrane</location>
        <topology evidence="7">Multi-pass membrane protein</topology>
    </subcellularLocation>
</comment>
<keyword evidence="6 7" id="KW-0472">Membrane</keyword>
<dbReference type="OrthoDB" id="871140at2"/>